<evidence type="ECO:0000313" key="2">
    <source>
        <dbReference type="EMBL" id="OAQ29042.1"/>
    </source>
</evidence>
<keyword evidence="1" id="KW-0472">Membrane</keyword>
<accession>A0A197JUS4</accession>
<keyword evidence="1" id="KW-1133">Transmembrane helix</keyword>
<feature type="transmembrane region" description="Helical" evidence="1">
    <location>
        <begin position="48"/>
        <end position="73"/>
    </location>
</feature>
<organism evidence="2 3">
    <name type="scientific">Linnemannia elongata AG-77</name>
    <dbReference type="NCBI Taxonomy" id="1314771"/>
    <lineage>
        <taxon>Eukaryota</taxon>
        <taxon>Fungi</taxon>
        <taxon>Fungi incertae sedis</taxon>
        <taxon>Mucoromycota</taxon>
        <taxon>Mortierellomycotina</taxon>
        <taxon>Mortierellomycetes</taxon>
        <taxon>Mortierellales</taxon>
        <taxon>Mortierellaceae</taxon>
        <taxon>Linnemannia</taxon>
    </lineage>
</organism>
<evidence type="ECO:0000256" key="1">
    <source>
        <dbReference type="SAM" id="Phobius"/>
    </source>
</evidence>
<dbReference type="EMBL" id="KV442044">
    <property type="protein sequence ID" value="OAQ29042.1"/>
    <property type="molecule type" value="Genomic_DNA"/>
</dbReference>
<name>A0A197JUS4_9FUNG</name>
<sequence>MVKQHSFPQSSKSFTTSSFYSCTLSFYRFTHMTLSSLHFFLSKVSSQFLPLLSLSFSFSLFFSLLSSFCLLFLFCLPSFVRFSVPSFFFFLFLCCLLFFLCHRLSQPIVLLPPSSLMNPPCSAPLFCSPLFFPLPHVSLYCPPSRHPSSRFLSHSYSCKKLPST</sequence>
<keyword evidence="3" id="KW-1185">Reference proteome</keyword>
<evidence type="ECO:0000313" key="3">
    <source>
        <dbReference type="Proteomes" id="UP000078512"/>
    </source>
</evidence>
<feature type="transmembrane region" description="Helical" evidence="1">
    <location>
        <begin position="18"/>
        <end position="41"/>
    </location>
</feature>
<keyword evidence="1" id="KW-0812">Transmembrane</keyword>
<proteinExistence type="predicted"/>
<dbReference type="Proteomes" id="UP000078512">
    <property type="component" value="Unassembled WGS sequence"/>
</dbReference>
<reference evidence="2 3" key="1">
    <citation type="submission" date="2016-05" db="EMBL/GenBank/DDBJ databases">
        <title>Genome sequencing reveals origins of a unique bacterial endosymbiosis in the earliest lineages of terrestrial Fungi.</title>
        <authorList>
            <consortium name="DOE Joint Genome Institute"/>
            <person name="Uehling J."/>
            <person name="Gryganskyi A."/>
            <person name="Hameed K."/>
            <person name="Tschaplinski T."/>
            <person name="Misztal P."/>
            <person name="Wu S."/>
            <person name="Desiro A."/>
            <person name="Vande Pol N."/>
            <person name="Du Z.-Y."/>
            <person name="Zienkiewicz A."/>
            <person name="Zienkiewicz K."/>
            <person name="Morin E."/>
            <person name="Tisserant E."/>
            <person name="Splivallo R."/>
            <person name="Hainaut M."/>
            <person name="Henrissat B."/>
            <person name="Ohm R."/>
            <person name="Kuo A."/>
            <person name="Yan J."/>
            <person name="Lipzen A."/>
            <person name="Nolan M."/>
            <person name="Labutti K."/>
            <person name="Barry K."/>
            <person name="Goldstein A."/>
            <person name="Labbe J."/>
            <person name="Schadt C."/>
            <person name="Tuskan G."/>
            <person name="Grigoriev I."/>
            <person name="Martin F."/>
            <person name="Vilgalys R."/>
            <person name="Bonito G."/>
        </authorList>
    </citation>
    <scope>NUCLEOTIDE SEQUENCE [LARGE SCALE GENOMIC DNA]</scope>
    <source>
        <strain evidence="2 3">AG-77</strain>
    </source>
</reference>
<feature type="transmembrane region" description="Helical" evidence="1">
    <location>
        <begin position="79"/>
        <end position="101"/>
    </location>
</feature>
<protein>
    <submittedName>
        <fullName evidence="2">Uncharacterized protein</fullName>
    </submittedName>
</protein>
<dbReference type="AlphaFoldDB" id="A0A197JUS4"/>
<gene>
    <name evidence="2" type="ORF">K457DRAFT_1385394</name>
</gene>